<keyword evidence="5" id="KW-1185">Reference proteome</keyword>
<dbReference type="GO" id="GO:0043025">
    <property type="term" value="C:neuronal cell body"/>
    <property type="evidence" value="ECO:0007669"/>
    <property type="project" value="TreeGrafter"/>
</dbReference>
<evidence type="ECO:0000259" key="3">
    <source>
        <dbReference type="PROSITE" id="PS50835"/>
    </source>
</evidence>
<keyword evidence="2" id="KW-0393">Immunoglobulin domain</keyword>
<dbReference type="InterPro" id="IPR013098">
    <property type="entry name" value="Ig_I-set"/>
</dbReference>
<feature type="domain" description="Ig-like" evidence="3">
    <location>
        <begin position="611"/>
        <end position="697"/>
    </location>
</feature>
<dbReference type="InterPro" id="IPR003598">
    <property type="entry name" value="Ig_sub2"/>
</dbReference>
<feature type="domain" description="Ig-like" evidence="3">
    <location>
        <begin position="53"/>
        <end position="137"/>
    </location>
</feature>
<dbReference type="InterPro" id="IPR013783">
    <property type="entry name" value="Ig-like_fold"/>
</dbReference>
<feature type="domain" description="Ig-like" evidence="3">
    <location>
        <begin position="702"/>
        <end position="786"/>
    </location>
</feature>
<feature type="domain" description="Ig-like" evidence="3">
    <location>
        <begin position="828"/>
        <end position="880"/>
    </location>
</feature>
<keyword evidence="1" id="KW-1015">Disulfide bond</keyword>
<evidence type="ECO:0000313" key="4">
    <source>
        <dbReference type="EMBL" id="KAJ6636829.1"/>
    </source>
</evidence>
<feature type="domain" description="Ig-like" evidence="3">
    <location>
        <begin position="1224"/>
        <end position="1308"/>
    </location>
</feature>
<dbReference type="FunFam" id="2.60.40.10:FF:000032">
    <property type="entry name" value="palladin isoform X1"/>
    <property type="match status" value="2"/>
</dbReference>
<sequence>MEGLNETNGLYITQPFYPPRQRFKIDVNGFDFYGNPLQRLISTIIQSSEESPPEIFVENESIEMNETESATITCHVKSLIPILMQLKWRDHILEEVNADQTTSLKLNLENVTRRDSGRYVCSALNRRGYSEGWINVTVRPRPLNVAISIHKFDLVENDTDIVIYCEISQKEADVAWSFSNGDLNNVEYEIIGFHLLLKKVKRNYAGIYTCTATSLYGGTANDTTNVTVSYAPEIIGDAFQFQAIQYNEQLNLHCPVLGVPVPQKLWYKKLNNETIGLPFTENVEIKEFKPHDEGIYVCKAQNKIGLSEEIKYHVTGRADVAPNIIRTISSMVEVKQGDNTKIDCKCYWCMPLTRYEWFYDEYEIMRNIRYDEQLTMGEIGNNAATLSLEIVNATESNAGQYTCRFENIYGYDELVIEVQVLLPPYIENFSIQNTIELNTREAVVTGSTCYIKCEASGRPPPKIQFRKDGVPIINNEQIITDNNTLILKETRLSDEGVYECEAINAVGTATKNCSLLVVAPPKLTTHANPREITVEGSQIALPCQVYALPPPKITWFFNNETLSTNVRKYVLENGTLSFKALFADSGTYKCVAENEIGTLVQELVLVVYVKPKILSENDETIRVESNSSVIMKCDATGFPKPSITWSFKGHTANDFVFIDELDDGKIQLTNVTLTSEGEYVCNAVNDAGSSKKKFKIAIYDSPVIISNFPSSLTVLPGERIQLTCDALGNPVPMIYWKYEDQEEEDGMLHEIKNVLVLNSSTIPKPASINYTCVAKNSVGTHRKSITLNLIDVPQRIDNSSLNQFTPTKDVIMFNDIELKCPFKSYDKLSWFKNNKPIGRTSHQQQENRLQLSMVIPKTSGNYTCIVENEAGAAEYTYKINVLSPPYILEIDGNLKNVISKNVSVNNVYEIMAALGEPVSFNCLADGNPQPDVSWKRNNVLLTNSSELTIKSAALQDSGVYLCEAINIVGKDSVQYKLEVFSEPIYEKGSLERFLQVNINDNIVLDCRITGNPLPTISWSKNGIPLRGMHNSMLEIVSADASTKGLYKCEGKNVFGVEEVMFEVNIFAKPSVTYTTPNTTIYSTDQLKLTCQAFGIPKPILTWHYNGRLLLTTSHIHYDNKINSATTLNKEIYINQYGNGININSFPLHNRTVKLTNINEMKRYYGIVTLASSTSPSNAINADEITFDLVLPSAAKKRSGKFSCFAANAIGRDGKHSFVKVLVVPTFKNVPTNQNVDVLLGMPIFLVCSTSGDPRPDIYWFKDLKELRMNDNTQLIEDGQMLTLLKSNIHDAGTYSCLAKNVAGENELTFYVRVMVPPSRQSLDNFIEDPFDDDTYTNIVVYERDSAELNCTVIGYPIPQITWTKLTYARKFVEEILPNNTTTLIVPNITDFSTYTCFANSSFGETKLVFHITVHKPPRLFNVDDKLVQVKMYDGFTLDCNVNGAMPEAHLTWLK</sequence>
<dbReference type="CDD" id="cd00096">
    <property type="entry name" value="Ig"/>
    <property type="match status" value="2"/>
</dbReference>
<feature type="domain" description="Ig-like" evidence="3">
    <location>
        <begin position="140"/>
        <end position="229"/>
    </location>
</feature>
<feature type="domain" description="Ig-like" evidence="3">
    <location>
        <begin position="1317"/>
        <end position="1412"/>
    </location>
</feature>
<dbReference type="Gene3D" id="2.60.40.10">
    <property type="entry name" value="Immunoglobulins"/>
    <property type="match status" value="14"/>
</dbReference>
<gene>
    <name evidence="4" type="primary">Hmcn1_4</name>
    <name evidence="4" type="ORF">Bhyg_15424</name>
</gene>
<feature type="non-terminal residue" evidence="4">
    <location>
        <position position="1454"/>
    </location>
</feature>
<dbReference type="PANTHER" id="PTHR45080">
    <property type="entry name" value="CONTACTIN 5"/>
    <property type="match status" value="1"/>
</dbReference>
<organism evidence="4 5">
    <name type="scientific">Pseudolycoriella hygida</name>
    <dbReference type="NCBI Taxonomy" id="35572"/>
    <lineage>
        <taxon>Eukaryota</taxon>
        <taxon>Metazoa</taxon>
        <taxon>Ecdysozoa</taxon>
        <taxon>Arthropoda</taxon>
        <taxon>Hexapoda</taxon>
        <taxon>Insecta</taxon>
        <taxon>Pterygota</taxon>
        <taxon>Neoptera</taxon>
        <taxon>Endopterygota</taxon>
        <taxon>Diptera</taxon>
        <taxon>Nematocera</taxon>
        <taxon>Sciaroidea</taxon>
        <taxon>Sciaridae</taxon>
        <taxon>Pseudolycoriella</taxon>
    </lineage>
</organism>
<dbReference type="OrthoDB" id="5985519at2759"/>
<feature type="domain" description="Ig-like" evidence="3">
    <location>
        <begin position="322"/>
        <end position="421"/>
    </location>
</feature>
<feature type="domain" description="Ig-like" evidence="3">
    <location>
        <begin position="232"/>
        <end position="315"/>
    </location>
</feature>
<proteinExistence type="predicted"/>
<name>A0A9Q0MTM6_9DIPT</name>
<feature type="domain" description="Ig-like" evidence="3">
    <location>
        <begin position="983"/>
        <end position="1064"/>
    </location>
</feature>
<evidence type="ECO:0000313" key="5">
    <source>
        <dbReference type="Proteomes" id="UP001151699"/>
    </source>
</evidence>
<dbReference type="Pfam" id="PF00047">
    <property type="entry name" value="ig"/>
    <property type="match status" value="1"/>
</dbReference>
<dbReference type="SUPFAM" id="SSF48726">
    <property type="entry name" value="Immunoglobulin"/>
    <property type="match status" value="14"/>
</dbReference>
<feature type="domain" description="Ig-like" evidence="3">
    <location>
        <begin position="521"/>
        <end position="606"/>
    </location>
</feature>
<accession>A0A9Q0MTM6</accession>
<reference evidence="4" key="1">
    <citation type="submission" date="2022-07" db="EMBL/GenBank/DDBJ databases">
        <authorList>
            <person name="Trinca V."/>
            <person name="Uliana J.V.C."/>
            <person name="Torres T.T."/>
            <person name="Ward R.J."/>
            <person name="Monesi N."/>
        </authorList>
    </citation>
    <scope>NUCLEOTIDE SEQUENCE</scope>
    <source>
        <strain evidence="4">HSMRA1968</strain>
        <tissue evidence="4">Whole embryos</tissue>
    </source>
</reference>
<dbReference type="SMART" id="SM00408">
    <property type="entry name" value="IGc2"/>
    <property type="match status" value="13"/>
</dbReference>
<evidence type="ECO:0000256" key="2">
    <source>
        <dbReference type="ARBA" id="ARBA00023319"/>
    </source>
</evidence>
<dbReference type="GO" id="GO:0008046">
    <property type="term" value="F:axon guidance receptor activity"/>
    <property type="evidence" value="ECO:0007669"/>
    <property type="project" value="TreeGrafter"/>
</dbReference>
<dbReference type="GO" id="GO:0050808">
    <property type="term" value="P:synapse organization"/>
    <property type="evidence" value="ECO:0007669"/>
    <property type="project" value="TreeGrafter"/>
</dbReference>
<evidence type="ECO:0000256" key="1">
    <source>
        <dbReference type="ARBA" id="ARBA00023157"/>
    </source>
</evidence>
<dbReference type="PANTHER" id="PTHR45080:SF21">
    <property type="entry name" value="INACTIVE TYROSINE-PROTEIN KINASE 7"/>
    <property type="match status" value="1"/>
</dbReference>
<dbReference type="Pfam" id="PF07679">
    <property type="entry name" value="I-set"/>
    <property type="match status" value="6"/>
</dbReference>
<comment type="caution">
    <text evidence="4">The sequence shown here is derived from an EMBL/GenBank/DDBJ whole genome shotgun (WGS) entry which is preliminary data.</text>
</comment>
<dbReference type="InterPro" id="IPR007110">
    <property type="entry name" value="Ig-like_dom"/>
</dbReference>
<feature type="domain" description="Ig-like" evidence="3">
    <location>
        <begin position="1417"/>
        <end position="1454"/>
    </location>
</feature>
<dbReference type="PROSITE" id="PS50835">
    <property type="entry name" value="IG_LIKE"/>
    <property type="match status" value="15"/>
</dbReference>
<dbReference type="SMART" id="SM00409">
    <property type="entry name" value="IG"/>
    <property type="match status" value="14"/>
</dbReference>
<dbReference type="Pfam" id="PF13927">
    <property type="entry name" value="Ig_3"/>
    <property type="match status" value="6"/>
</dbReference>
<dbReference type="GO" id="GO:0005886">
    <property type="term" value="C:plasma membrane"/>
    <property type="evidence" value="ECO:0007669"/>
    <property type="project" value="TreeGrafter"/>
</dbReference>
<dbReference type="GO" id="GO:0030424">
    <property type="term" value="C:axon"/>
    <property type="evidence" value="ECO:0007669"/>
    <property type="project" value="TreeGrafter"/>
</dbReference>
<protein>
    <submittedName>
        <fullName evidence="4">Hemicentin-1</fullName>
    </submittedName>
</protein>
<feature type="domain" description="Ig-like" evidence="3">
    <location>
        <begin position="885"/>
        <end position="980"/>
    </location>
</feature>
<dbReference type="InterPro" id="IPR050958">
    <property type="entry name" value="Cell_Adh-Cytoskel_Orgn"/>
</dbReference>
<dbReference type="InterPro" id="IPR013151">
    <property type="entry name" value="Immunoglobulin_dom"/>
</dbReference>
<feature type="domain" description="Ig-like" evidence="3">
    <location>
        <begin position="424"/>
        <end position="514"/>
    </location>
</feature>
<feature type="domain" description="Ig-like" evidence="3">
    <location>
        <begin position="1069"/>
        <end position="1221"/>
    </location>
</feature>
<dbReference type="EMBL" id="WJQU01000004">
    <property type="protein sequence ID" value="KAJ6636829.1"/>
    <property type="molecule type" value="Genomic_DNA"/>
</dbReference>
<dbReference type="GO" id="GO:0007156">
    <property type="term" value="P:homophilic cell adhesion via plasma membrane adhesion molecules"/>
    <property type="evidence" value="ECO:0007669"/>
    <property type="project" value="TreeGrafter"/>
</dbReference>
<dbReference type="InterPro" id="IPR003599">
    <property type="entry name" value="Ig_sub"/>
</dbReference>
<dbReference type="Proteomes" id="UP001151699">
    <property type="component" value="Chromosome C"/>
</dbReference>
<dbReference type="InterPro" id="IPR036179">
    <property type="entry name" value="Ig-like_dom_sf"/>
</dbReference>
<dbReference type="FunFam" id="2.60.40.10:FF:000130">
    <property type="entry name" value="Hemicentin 1"/>
    <property type="match status" value="1"/>
</dbReference>